<evidence type="ECO:0000313" key="2">
    <source>
        <dbReference type="EMBL" id="EXU78730.1"/>
    </source>
</evidence>
<protein>
    <submittedName>
        <fullName evidence="2">Uncharacterized protein</fullName>
    </submittedName>
</protein>
<gene>
    <name evidence="2" type="ORF">AX13_10000</name>
</gene>
<dbReference type="Proteomes" id="UP000020766">
    <property type="component" value="Unassembled WGS sequence"/>
</dbReference>
<feature type="compositionally biased region" description="Basic residues" evidence="1">
    <location>
        <begin position="41"/>
        <end position="55"/>
    </location>
</feature>
<organism evidence="2 3">
    <name type="scientific">Comamonas aquatica DA1877</name>
    <dbReference type="NCBI Taxonomy" id="1457173"/>
    <lineage>
        <taxon>Bacteria</taxon>
        <taxon>Pseudomonadati</taxon>
        <taxon>Pseudomonadota</taxon>
        <taxon>Betaproteobacteria</taxon>
        <taxon>Burkholderiales</taxon>
        <taxon>Comamonadaceae</taxon>
        <taxon>Comamonas</taxon>
    </lineage>
</organism>
<dbReference type="AlphaFoldDB" id="A0A014NY03"/>
<feature type="region of interest" description="Disordered" evidence="1">
    <location>
        <begin position="1"/>
        <end position="55"/>
    </location>
</feature>
<dbReference type="PATRIC" id="fig|1457173.3.peg.3400"/>
<accession>A0A014NY03</accession>
<name>A0A014NY03_9BURK</name>
<dbReference type="EMBL" id="JBOK01000028">
    <property type="protein sequence ID" value="EXU78730.1"/>
    <property type="molecule type" value="Genomic_DNA"/>
</dbReference>
<evidence type="ECO:0000313" key="3">
    <source>
        <dbReference type="Proteomes" id="UP000020766"/>
    </source>
</evidence>
<proteinExistence type="predicted"/>
<sequence length="55" mass="5974">MGNKIVTEADRKRTPRPVAPNGVTLLAQGRGQRLSLERGSHTRSKKNPGKRAHSG</sequence>
<reference evidence="2 3" key="1">
    <citation type="submission" date="2014-01" db="EMBL/GenBank/DDBJ databases">
        <title>Interspecies Systems Biology Uncovers Metabolites Affecting C. elegans Gene Expression and Life History Traits.</title>
        <authorList>
            <person name="Watson E."/>
            <person name="Macneil L.T."/>
            <person name="Ritter A.D."/>
            <person name="Yilmaz L.S."/>
            <person name="Rosebrock A.P."/>
            <person name="Caudy A.A."/>
            <person name="Walhout A.J."/>
        </authorList>
    </citation>
    <scope>NUCLEOTIDE SEQUENCE [LARGE SCALE GENOMIC DNA]</scope>
    <source>
        <strain evidence="2 3">DA1877</strain>
    </source>
</reference>
<dbReference type="RefSeq" id="WP_162858917.1">
    <property type="nucleotide sequence ID" value="NZ_JBOK01000028.1"/>
</dbReference>
<evidence type="ECO:0000256" key="1">
    <source>
        <dbReference type="SAM" id="MobiDB-lite"/>
    </source>
</evidence>
<keyword evidence="3" id="KW-1185">Reference proteome</keyword>
<comment type="caution">
    <text evidence="2">The sequence shown here is derived from an EMBL/GenBank/DDBJ whole genome shotgun (WGS) entry which is preliminary data.</text>
</comment>
<dbReference type="GeneID" id="74938781"/>